<proteinExistence type="inferred from homology"/>
<evidence type="ECO:0000256" key="5">
    <source>
        <dbReference type="ARBA" id="ARBA00022475"/>
    </source>
</evidence>
<dbReference type="GO" id="GO:0015098">
    <property type="term" value="F:molybdate ion transmembrane transporter activity"/>
    <property type="evidence" value="ECO:0007669"/>
    <property type="project" value="UniProtKB-UniRule"/>
</dbReference>
<comment type="subcellular location">
    <subcellularLocation>
        <location evidence="2 10">Cell membrane</location>
        <topology evidence="2 10">Multi-pass membrane protein</topology>
    </subcellularLocation>
</comment>
<dbReference type="STRING" id="1031564.CINS_0436"/>
<dbReference type="Gene3D" id="1.10.3720.10">
    <property type="entry name" value="MetI-like"/>
    <property type="match status" value="1"/>
</dbReference>
<evidence type="ECO:0000256" key="3">
    <source>
        <dbReference type="ARBA" id="ARBA00007069"/>
    </source>
</evidence>
<dbReference type="InterPro" id="IPR011867">
    <property type="entry name" value="ModB_ABC"/>
</dbReference>
<evidence type="ECO:0000256" key="1">
    <source>
        <dbReference type="ARBA" id="ARBA00002949"/>
    </source>
</evidence>
<organism evidence="13 14">
    <name type="scientific">Campylobacter insulaenigrae NCTC 12927</name>
    <dbReference type="NCBI Taxonomy" id="1031564"/>
    <lineage>
        <taxon>Bacteria</taxon>
        <taxon>Pseudomonadati</taxon>
        <taxon>Campylobacterota</taxon>
        <taxon>Epsilonproteobacteria</taxon>
        <taxon>Campylobacterales</taxon>
        <taxon>Campylobacteraceae</taxon>
        <taxon>Campylobacter</taxon>
    </lineage>
</organism>
<evidence type="ECO:0000259" key="12">
    <source>
        <dbReference type="PROSITE" id="PS50928"/>
    </source>
</evidence>
<protein>
    <recommendedName>
        <fullName evidence="11">Molybdenum transport system permease</fullName>
    </recommendedName>
</protein>
<reference evidence="13 14" key="1">
    <citation type="journal article" date="2014" name="Genome Biol. Evol.">
        <title>Comparative Genomics of the Campylobacter lari Group.</title>
        <authorList>
            <person name="Miller W.G."/>
            <person name="Yee E."/>
            <person name="Chapman M.H."/>
            <person name="Smith T.P."/>
            <person name="Bono J.L."/>
            <person name="Huynh S."/>
            <person name="Parker C.T."/>
            <person name="Vandamme P."/>
            <person name="Luong K."/>
            <person name="Korlach J."/>
        </authorList>
    </citation>
    <scope>NUCLEOTIDE SEQUENCE [LARGE SCALE GENOMIC DNA]</scope>
    <source>
        <strain evidence="13 14">NCTC 12927</strain>
    </source>
</reference>
<dbReference type="GeneID" id="74431249"/>
<dbReference type="HOGENOM" id="CLU_016047_14_3_7"/>
<dbReference type="GO" id="GO:0005886">
    <property type="term" value="C:plasma membrane"/>
    <property type="evidence" value="ECO:0007669"/>
    <property type="project" value="UniProtKB-SubCell"/>
</dbReference>
<evidence type="ECO:0000313" key="13">
    <source>
        <dbReference type="EMBL" id="AJC87430.1"/>
    </source>
</evidence>
<comment type="caution">
    <text evidence="11">Lacks conserved residue(s) required for the propagation of feature annotation.</text>
</comment>
<keyword evidence="4 10" id="KW-0813">Transport</keyword>
<feature type="transmembrane region" description="Helical" evidence="10">
    <location>
        <begin position="199"/>
        <end position="220"/>
    </location>
</feature>
<evidence type="ECO:0000256" key="8">
    <source>
        <dbReference type="ARBA" id="ARBA00022989"/>
    </source>
</evidence>
<dbReference type="InterPro" id="IPR000515">
    <property type="entry name" value="MetI-like"/>
</dbReference>
<keyword evidence="9 10" id="KW-0472">Membrane</keyword>
<name>A0A0A8H0Y9_9BACT</name>
<dbReference type="SUPFAM" id="SSF161098">
    <property type="entry name" value="MetI-like"/>
    <property type="match status" value="1"/>
</dbReference>
<gene>
    <name evidence="13" type="primary">modB</name>
    <name evidence="13" type="ORF">CINS_0436</name>
</gene>
<comment type="function">
    <text evidence="1 11">Part of the binding-protein-dependent transport system for molybdenum; probably responsible for the translocation of the substrate across the membrane.</text>
</comment>
<evidence type="ECO:0000256" key="9">
    <source>
        <dbReference type="ARBA" id="ARBA00023136"/>
    </source>
</evidence>
<dbReference type="CDD" id="cd06261">
    <property type="entry name" value="TM_PBP2"/>
    <property type="match status" value="1"/>
</dbReference>
<evidence type="ECO:0000256" key="10">
    <source>
        <dbReference type="RuleBase" id="RU363032"/>
    </source>
</evidence>
<dbReference type="EMBL" id="CP007770">
    <property type="protein sequence ID" value="AJC87430.1"/>
    <property type="molecule type" value="Genomic_DNA"/>
</dbReference>
<dbReference type="RefSeq" id="WP_039649470.1">
    <property type="nucleotide sequence ID" value="NZ_CP007770.1"/>
</dbReference>
<dbReference type="Pfam" id="PF00528">
    <property type="entry name" value="BPD_transp_1"/>
    <property type="match status" value="1"/>
</dbReference>
<evidence type="ECO:0000313" key="14">
    <source>
        <dbReference type="Proteomes" id="UP000031163"/>
    </source>
</evidence>
<evidence type="ECO:0000256" key="6">
    <source>
        <dbReference type="ARBA" id="ARBA00022505"/>
    </source>
</evidence>
<evidence type="ECO:0000256" key="11">
    <source>
        <dbReference type="RuleBase" id="RU365097"/>
    </source>
</evidence>
<dbReference type="NCBIfam" id="TIGR02141">
    <property type="entry name" value="modB_ABC"/>
    <property type="match status" value="1"/>
</dbReference>
<dbReference type="Proteomes" id="UP000031163">
    <property type="component" value="Chromosome"/>
</dbReference>
<evidence type="ECO:0000256" key="2">
    <source>
        <dbReference type="ARBA" id="ARBA00004651"/>
    </source>
</evidence>
<keyword evidence="5 11" id="KW-1003">Cell membrane</keyword>
<feature type="transmembrane region" description="Helical" evidence="10">
    <location>
        <begin position="20"/>
        <end position="40"/>
    </location>
</feature>
<dbReference type="KEGG" id="cis:CINS_0436"/>
<dbReference type="PANTHER" id="PTHR30183">
    <property type="entry name" value="MOLYBDENUM TRANSPORT SYSTEM PERMEASE PROTEIN MODB"/>
    <property type="match status" value="1"/>
</dbReference>
<comment type="similarity">
    <text evidence="3 11">Belongs to the binding-protein-dependent transport system permease family. CysTW subfamily.</text>
</comment>
<accession>A0A0A8H0Y9</accession>
<dbReference type="InterPro" id="IPR035906">
    <property type="entry name" value="MetI-like_sf"/>
</dbReference>
<keyword evidence="8 10" id="KW-1133">Transmembrane helix</keyword>
<feature type="transmembrane region" description="Helical" evidence="10">
    <location>
        <begin position="85"/>
        <end position="106"/>
    </location>
</feature>
<evidence type="ECO:0000256" key="4">
    <source>
        <dbReference type="ARBA" id="ARBA00022448"/>
    </source>
</evidence>
<sequence>MLEILNNIDWEPFLVSIKLSFITCIILFLLCILLAYIFTFKKFKAKNFLETLITLPLVLPPSVMGFYLLVLFSKYSTIGKFLEKYFNISLVFTFEGLVLASCIYSLPFMFNPLYSAMLAVPKNIIEASYSLGKSPYVTLIKIILPNIKLAILSALIITFAHTMGEFGIVLMIGGSLSGETKVASIAIYESMENLDFFTAHIYSAILLFFTFIILFLTSFLKNLSNSHSTN</sequence>
<keyword evidence="6 11" id="KW-0500">Molybdenum</keyword>
<feature type="domain" description="ABC transmembrane type-1" evidence="12">
    <location>
        <begin position="13"/>
        <end position="217"/>
    </location>
</feature>
<keyword evidence="7 10" id="KW-0812">Transmembrane</keyword>
<dbReference type="PANTHER" id="PTHR30183:SF8">
    <property type="entry name" value="MOLYBDENUM TRANSPORT SYSTEM PERMEASE"/>
    <property type="match status" value="1"/>
</dbReference>
<dbReference type="PROSITE" id="PS50928">
    <property type="entry name" value="ABC_TM1"/>
    <property type="match status" value="1"/>
</dbReference>
<dbReference type="AlphaFoldDB" id="A0A0A8H0Y9"/>
<feature type="transmembrane region" description="Helical" evidence="10">
    <location>
        <begin position="52"/>
        <end position="73"/>
    </location>
</feature>
<evidence type="ECO:0000256" key="7">
    <source>
        <dbReference type="ARBA" id="ARBA00022692"/>
    </source>
</evidence>